<proteinExistence type="predicted"/>
<feature type="repeat" description="WD" evidence="3">
    <location>
        <begin position="348"/>
        <end position="377"/>
    </location>
</feature>
<evidence type="ECO:0000313" key="5">
    <source>
        <dbReference type="EMBL" id="KAF8405099.1"/>
    </source>
</evidence>
<dbReference type="InterPro" id="IPR036322">
    <property type="entry name" value="WD40_repeat_dom_sf"/>
</dbReference>
<feature type="compositionally biased region" description="Polar residues" evidence="4">
    <location>
        <begin position="61"/>
        <end position="75"/>
    </location>
</feature>
<evidence type="ECO:0000313" key="6">
    <source>
        <dbReference type="Proteomes" id="UP000655225"/>
    </source>
</evidence>
<feature type="region of interest" description="Disordered" evidence="4">
    <location>
        <begin position="449"/>
        <end position="470"/>
    </location>
</feature>
<name>A0A834ZBS2_TETSI</name>
<dbReference type="OrthoDB" id="674604at2759"/>
<reference evidence="5 6" key="1">
    <citation type="submission" date="2020-04" db="EMBL/GenBank/DDBJ databases">
        <title>Plant Genome Project.</title>
        <authorList>
            <person name="Zhang R.-G."/>
        </authorList>
    </citation>
    <scope>NUCLEOTIDE SEQUENCE [LARGE SCALE GENOMIC DNA]</scope>
    <source>
        <strain evidence="5">YNK0</strain>
        <tissue evidence="5">Leaf</tissue>
    </source>
</reference>
<feature type="repeat" description="WD" evidence="3">
    <location>
        <begin position="258"/>
        <end position="288"/>
    </location>
</feature>
<dbReference type="Pfam" id="PF00400">
    <property type="entry name" value="WD40"/>
    <property type="match status" value="6"/>
</dbReference>
<dbReference type="InterPro" id="IPR015943">
    <property type="entry name" value="WD40/YVTN_repeat-like_dom_sf"/>
</dbReference>
<dbReference type="EMBL" id="JABCRI010000006">
    <property type="protein sequence ID" value="KAF8405099.1"/>
    <property type="molecule type" value="Genomic_DNA"/>
</dbReference>
<gene>
    <name evidence="5" type="ORF">HHK36_009997</name>
</gene>
<keyword evidence="2" id="KW-0677">Repeat</keyword>
<evidence type="ECO:0000256" key="3">
    <source>
        <dbReference type="PROSITE-ProRule" id="PRU00221"/>
    </source>
</evidence>
<dbReference type="SUPFAM" id="SSF50978">
    <property type="entry name" value="WD40 repeat-like"/>
    <property type="match status" value="1"/>
</dbReference>
<feature type="region of interest" description="Disordered" evidence="4">
    <location>
        <begin position="26"/>
        <end position="75"/>
    </location>
</feature>
<dbReference type="FunFam" id="2.130.10.10:FF:001048">
    <property type="entry name" value="BnaA09g40460D protein"/>
    <property type="match status" value="1"/>
</dbReference>
<feature type="repeat" description="WD" evidence="3">
    <location>
        <begin position="216"/>
        <end position="257"/>
    </location>
</feature>
<evidence type="ECO:0000256" key="2">
    <source>
        <dbReference type="ARBA" id="ARBA00022737"/>
    </source>
</evidence>
<comment type="caution">
    <text evidence="5">The sequence shown here is derived from an EMBL/GenBank/DDBJ whole genome shotgun (WGS) entry which is preliminary data.</text>
</comment>
<dbReference type="FunFam" id="2.130.10.10:FF:000775">
    <property type="entry name" value="BnaA09g28200D protein"/>
    <property type="match status" value="1"/>
</dbReference>
<keyword evidence="6" id="KW-1185">Reference proteome</keyword>
<dbReference type="InterPro" id="IPR045182">
    <property type="entry name" value="JINGUBANG-like"/>
</dbReference>
<dbReference type="Proteomes" id="UP000655225">
    <property type="component" value="Unassembled WGS sequence"/>
</dbReference>
<dbReference type="PANTHER" id="PTHR22844:SF336">
    <property type="entry name" value="PROTEIN JINGUBANG"/>
    <property type="match status" value="1"/>
</dbReference>
<dbReference type="Gene3D" id="2.130.10.10">
    <property type="entry name" value="YVTN repeat-like/Quinoprotein amine dehydrogenase"/>
    <property type="match status" value="2"/>
</dbReference>
<dbReference type="PROSITE" id="PS50294">
    <property type="entry name" value="WD_REPEATS_REGION"/>
    <property type="match status" value="2"/>
</dbReference>
<dbReference type="PROSITE" id="PS50082">
    <property type="entry name" value="WD_REPEATS_2"/>
    <property type="match status" value="3"/>
</dbReference>
<organism evidence="5 6">
    <name type="scientific">Tetracentron sinense</name>
    <name type="common">Spur-leaf</name>
    <dbReference type="NCBI Taxonomy" id="13715"/>
    <lineage>
        <taxon>Eukaryota</taxon>
        <taxon>Viridiplantae</taxon>
        <taxon>Streptophyta</taxon>
        <taxon>Embryophyta</taxon>
        <taxon>Tracheophyta</taxon>
        <taxon>Spermatophyta</taxon>
        <taxon>Magnoliopsida</taxon>
        <taxon>Trochodendrales</taxon>
        <taxon>Trochodendraceae</taxon>
        <taxon>Tetracentron</taxon>
    </lineage>
</organism>
<dbReference type="AlphaFoldDB" id="A0A834ZBS2"/>
<evidence type="ECO:0000256" key="1">
    <source>
        <dbReference type="ARBA" id="ARBA00022574"/>
    </source>
</evidence>
<dbReference type="InterPro" id="IPR001680">
    <property type="entry name" value="WD40_rpt"/>
</dbReference>
<protein>
    <submittedName>
        <fullName evidence="5">Uncharacterized protein</fullName>
    </submittedName>
</protein>
<dbReference type="OMA" id="GREEHNH"/>
<dbReference type="PANTHER" id="PTHR22844">
    <property type="entry name" value="F-BOX AND WD40 DOMAIN PROTEIN"/>
    <property type="match status" value="1"/>
</dbReference>
<accession>A0A834ZBS2</accession>
<sequence>MRDAQGGIMFTESNSLLRPKFGSLLHSDPNISSTTNEDDYSARNSSASAASPAYYDRSPMSDDTNSPYTMSPWNQASSPYTKSPWSRSTVTPFDENFPPNGLIGSLVREEGHIYSLAATGDLLYTGSDSKNIRVWKNLKEFTGFKSNSGLVKAIVISGEKIFTGHQDGKIRVWKVSSKNPSVHKRVGALPTWKDFIKSSIKPSNYVEVRRHRNALWIKHFDAVSCLSLNEDQGLMYSGSWDKTLKVWRISDSKCLESINAHDDAVNSVVAGFDGLVFTGSADGTVKVWRRELHGKGTKHFFLQTLLKQECAVTALAVNSSASVVYCGSSDGLVNFWEREKHLSHGGVLRGHKLAVLCLAAAGNLVFSGSADKSICVWRRERGVHTCLSILSGHTGPVKCLAVEKDRESTNSDRRWIVYSGSLDKSVKVWKVSEQAPDLQQMVAMQQHHMPEGYPPQSFSSPAIMSQNERQ</sequence>
<dbReference type="SMART" id="SM00320">
    <property type="entry name" value="WD40"/>
    <property type="match status" value="7"/>
</dbReference>
<feature type="compositionally biased region" description="Polar residues" evidence="4">
    <location>
        <begin position="456"/>
        <end position="470"/>
    </location>
</feature>
<dbReference type="CDD" id="cd00200">
    <property type="entry name" value="WD40"/>
    <property type="match status" value="1"/>
</dbReference>
<feature type="compositionally biased region" description="Low complexity" evidence="4">
    <location>
        <begin position="42"/>
        <end position="58"/>
    </location>
</feature>
<keyword evidence="1 3" id="KW-0853">WD repeat</keyword>
<dbReference type="InterPro" id="IPR020472">
    <property type="entry name" value="WD40_PAC1"/>
</dbReference>
<evidence type="ECO:0000256" key="4">
    <source>
        <dbReference type="SAM" id="MobiDB-lite"/>
    </source>
</evidence>
<dbReference type="PRINTS" id="PR00320">
    <property type="entry name" value="GPROTEINBRPT"/>
</dbReference>